<evidence type="ECO:0000313" key="3">
    <source>
        <dbReference type="Proteomes" id="UP000011761"/>
    </source>
</evidence>
<sequence>MAKPCAEAYKFRCRDSTARHRSQERLCGRQRQGLSTGDHGLGRRVCSPTPSEHQTIQTVWDVPVTYWLLTAYSGDLALSMLVIPQLG</sequence>
<dbReference type="AlphaFoldDB" id="M2LTP5"/>
<evidence type="ECO:0000256" key="1">
    <source>
        <dbReference type="SAM" id="MobiDB-lite"/>
    </source>
</evidence>
<evidence type="ECO:0000313" key="2">
    <source>
        <dbReference type="EMBL" id="EMC97907.1"/>
    </source>
</evidence>
<dbReference type="EMBL" id="KB445553">
    <property type="protein sequence ID" value="EMC97907.1"/>
    <property type="molecule type" value="Genomic_DNA"/>
</dbReference>
<dbReference type="KEGG" id="bcom:BAUCODRAFT_407171"/>
<dbReference type="Proteomes" id="UP000011761">
    <property type="component" value="Unassembled WGS sequence"/>
</dbReference>
<dbReference type="HOGENOM" id="CLU_2483025_0_0_1"/>
<reference evidence="2 3" key="1">
    <citation type="journal article" date="2012" name="PLoS Pathog.">
        <title>Diverse lifestyles and strategies of plant pathogenesis encoded in the genomes of eighteen Dothideomycetes fungi.</title>
        <authorList>
            <person name="Ohm R.A."/>
            <person name="Feau N."/>
            <person name="Henrissat B."/>
            <person name="Schoch C.L."/>
            <person name="Horwitz B.A."/>
            <person name="Barry K.W."/>
            <person name="Condon B.J."/>
            <person name="Copeland A.C."/>
            <person name="Dhillon B."/>
            <person name="Glaser F."/>
            <person name="Hesse C.N."/>
            <person name="Kosti I."/>
            <person name="LaButti K."/>
            <person name="Lindquist E.A."/>
            <person name="Lucas S."/>
            <person name="Salamov A.A."/>
            <person name="Bradshaw R.E."/>
            <person name="Ciuffetti L."/>
            <person name="Hamelin R.C."/>
            <person name="Kema G.H.J."/>
            <person name="Lawrence C."/>
            <person name="Scott J.A."/>
            <person name="Spatafora J.W."/>
            <person name="Turgeon B.G."/>
            <person name="de Wit P.J.G.M."/>
            <person name="Zhong S."/>
            <person name="Goodwin S.B."/>
            <person name="Grigoriev I.V."/>
        </authorList>
    </citation>
    <scope>NUCLEOTIDE SEQUENCE [LARGE SCALE GENOMIC DNA]</scope>
    <source>
        <strain evidence="2 3">UAMH 10762</strain>
    </source>
</reference>
<dbReference type="RefSeq" id="XP_007674789.1">
    <property type="nucleotide sequence ID" value="XM_007676599.1"/>
</dbReference>
<accession>M2LTP5</accession>
<organism evidence="2 3">
    <name type="scientific">Baudoinia panamericana (strain UAMH 10762)</name>
    <name type="common">Angels' share fungus</name>
    <name type="synonym">Baudoinia compniacensis (strain UAMH 10762)</name>
    <dbReference type="NCBI Taxonomy" id="717646"/>
    <lineage>
        <taxon>Eukaryota</taxon>
        <taxon>Fungi</taxon>
        <taxon>Dikarya</taxon>
        <taxon>Ascomycota</taxon>
        <taxon>Pezizomycotina</taxon>
        <taxon>Dothideomycetes</taxon>
        <taxon>Dothideomycetidae</taxon>
        <taxon>Mycosphaerellales</taxon>
        <taxon>Teratosphaeriaceae</taxon>
        <taxon>Baudoinia</taxon>
    </lineage>
</organism>
<keyword evidence="3" id="KW-1185">Reference proteome</keyword>
<name>M2LTP5_BAUPA</name>
<protein>
    <submittedName>
        <fullName evidence="2">Uncharacterized protein</fullName>
    </submittedName>
</protein>
<dbReference type="GeneID" id="19114019"/>
<gene>
    <name evidence="2" type="ORF">BAUCODRAFT_407171</name>
</gene>
<proteinExistence type="predicted"/>
<feature type="region of interest" description="Disordered" evidence="1">
    <location>
        <begin position="24"/>
        <end position="49"/>
    </location>
</feature>